<dbReference type="GO" id="GO:0019448">
    <property type="term" value="P:L-cysteine catabolic process"/>
    <property type="evidence" value="ECO:0007669"/>
    <property type="project" value="TreeGrafter"/>
</dbReference>
<keyword evidence="6 8" id="KW-0408">Iron</keyword>
<comment type="caution">
    <text evidence="9">The sequence shown here is derived from an EMBL/GenBank/DDBJ whole genome shotgun (WGS) entry which is preliminary data.</text>
</comment>
<dbReference type="EMBL" id="JYNV01000152">
    <property type="protein sequence ID" value="KZM24824.1"/>
    <property type="molecule type" value="Genomic_DNA"/>
</dbReference>
<dbReference type="Gene3D" id="2.60.120.10">
    <property type="entry name" value="Jelly Rolls"/>
    <property type="match status" value="2"/>
</dbReference>
<dbReference type="PANTHER" id="PTHR12918">
    <property type="entry name" value="CYSTEINE DIOXYGENASE"/>
    <property type="match status" value="1"/>
</dbReference>
<evidence type="ECO:0000313" key="9">
    <source>
        <dbReference type="EMBL" id="KZM24824.1"/>
    </source>
</evidence>
<dbReference type="InterPro" id="IPR014710">
    <property type="entry name" value="RmlC-like_jellyroll"/>
</dbReference>
<dbReference type="GO" id="GO:0008198">
    <property type="term" value="F:ferrous iron binding"/>
    <property type="evidence" value="ECO:0007669"/>
    <property type="project" value="TreeGrafter"/>
</dbReference>
<proteinExistence type="inferred from homology"/>
<dbReference type="AlphaFoldDB" id="A0A163GEY7"/>
<evidence type="ECO:0000313" key="10">
    <source>
        <dbReference type="Proteomes" id="UP000076837"/>
    </source>
</evidence>
<keyword evidence="4 8" id="KW-0223">Dioxygenase</keyword>
<comment type="catalytic activity">
    <reaction evidence="8">
        <text>L-cysteine + O2 = 3-sulfino-L-alanine + H(+)</text>
        <dbReference type="Rhea" id="RHEA:20441"/>
        <dbReference type="ChEBI" id="CHEBI:15378"/>
        <dbReference type="ChEBI" id="CHEBI:15379"/>
        <dbReference type="ChEBI" id="CHEBI:35235"/>
        <dbReference type="ChEBI" id="CHEBI:61085"/>
        <dbReference type="EC" id="1.13.11.20"/>
    </reaction>
</comment>
<evidence type="ECO:0000256" key="7">
    <source>
        <dbReference type="PIRSR" id="PIRSR610300-50"/>
    </source>
</evidence>
<comment type="cofactor">
    <cofactor evidence="8">
        <name>Fe cation</name>
        <dbReference type="ChEBI" id="CHEBI:24875"/>
    </cofactor>
    <text evidence="8">Binds 1 Fe cation per subunit.</text>
</comment>
<dbReference type="InterPro" id="IPR011051">
    <property type="entry name" value="RmlC_Cupin_sf"/>
</dbReference>
<name>A0A163GEY7_DIDRA</name>
<keyword evidence="3 8" id="KW-0479">Metal-binding</keyword>
<dbReference type="STRING" id="5454.A0A163GEY7"/>
<dbReference type="Proteomes" id="UP000076837">
    <property type="component" value="Unassembled WGS sequence"/>
</dbReference>
<feature type="cross-link" description="3'-(S-cysteinyl)-tyrosine (Cys-Tyr)" evidence="7">
    <location>
        <begin position="143"/>
        <end position="212"/>
    </location>
</feature>
<keyword evidence="10" id="KW-1185">Reference proteome</keyword>
<protein>
    <recommendedName>
        <fullName evidence="2 8">Cysteine dioxygenase</fullName>
        <ecNumber evidence="2 8">1.13.11.20</ecNumber>
    </recommendedName>
</protein>
<organism evidence="9 10">
    <name type="scientific">Didymella rabiei</name>
    <name type="common">Chickpea ascochyta blight fungus</name>
    <name type="synonym">Mycosphaerella rabiei</name>
    <dbReference type="NCBI Taxonomy" id="5454"/>
    <lineage>
        <taxon>Eukaryota</taxon>
        <taxon>Fungi</taxon>
        <taxon>Dikarya</taxon>
        <taxon>Ascomycota</taxon>
        <taxon>Pezizomycotina</taxon>
        <taxon>Dothideomycetes</taxon>
        <taxon>Pleosporomycetidae</taxon>
        <taxon>Pleosporales</taxon>
        <taxon>Pleosporineae</taxon>
        <taxon>Didymellaceae</taxon>
        <taxon>Ascochyta</taxon>
    </lineage>
</organism>
<dbReference type="InterPro" id="IPR010300">
    <property type="entry name" value="CDO_1"/>
</dbReference>
<evidence type="ECO:0000256" key="4">
    <source>
        <dbReference type="ARBA" id="ARBA00022964"/>
    </source>
</evidence>
<sequence>MPGRTAEPTDRFQALVQALSDKLGPCSGIDSDDVDEKELQQLMEDYISDESEWEKYSMAQPNTAYTRNLVDKGNGKSNLVPTTLLNGGRDLAFDCTMSKGSVLLTDEATMLADHKIDASTAQETAGKDTTFDISFSLHANAHCIMKILKGSLTETRYAWPTVDLNNSEDRHMQVISEKTYQADQVTYMSDKLGLHRISNPDKDNYAVSLHLYTPPNAAVYGCNVFNEANGRSTHMAKCTVFSEYGSQVCEARF</sequence>
<evidence type="ECO:0000256" key="5">
    <source>
        <dbReference type="ARBA" id="ARBA00023002"/>
    </source>
</evidence>
<keyword evidence="5 8" id="KW-0560">Oxidoreductase</keyword>
<evidence type="ECO:0000256" key="8">
    <source>
        <dbReference type="RuleBase" id="RU366010"/>
    </source>
</evidence>
<evidence type="ECO:0000256" key="6">
    <source>
        <dbReference type="ARBA" id="ARBA00023004"/>
    </source>
</evidence>
<dbReference type="GO" id="GO:0017172">
    <property type="term" value="F:cysteine dioxygenase activity"/>
    <property type="evidence" value="ECO:0007669"/>
    <property type="project" value="UniProtKB-UniRule"/>
</dbReference>
<evidence type="ECO:0000256" key="1">
    <source>
        <dbReference type="ARBA" id="ARBA00006622"/>
    </source>
</evidence>
<dbReference type="EC" id="1.13.11.20" evidence="2 8"/>
<dbReference type="Pfam" id="PF05995">
    <property type="entry name" value="CDO_I"/>
    <property type="match status" value="2"/>
</dbReference>
<keyword evidence="7" id="KW-0883">Thioether bond</keyword>
<dbReference type="PANTHER" id="PTHR12918:SF1">
    <property type="entry name" value="CYSTEINE DIOXYGENASE TYPE 1"/>
    <property type="match status" value="1"/>
</dbReference>
<gene>
    <name evidence="9" type="ORF">ST47_g4045</name>
</gene>
<evidence type="ECO:0000256" key="2">
    <source>
        <dbReference type="ARBA" id="ARBA00013133"/>
    </source>
</evidence>
<reference evidence="9 10" key="1">
    <citation type="journal article" date="2016" name="Sci. Rep.">
        <title>Draft genome sequencing and secretome analysis of fungal phytopathogen Ascochyta rabiei provides insight into the necrotrophic effector repertoire.</title>
        <authorList>
            <person name="Verma S."/>
            <person name="Gazara R.K."/>
            <person name="Nizam S."/>
            <person name="Parween S."/>
            <person name="Chattopadhyay D."/>
            <person name="Verma P.K."/>
        </authorList>
    </citation>
    <scope>NUCLEOTIDE SEQUENCE [LARGE SCALE GENOMIC DNA]</scope>
    <source>
        <strain evidence="9 10">ArDII</strain>
    </source>
</reference>
<accession>A0A163GEY7</accession>
<comment type="similarity">
    <text evidence="1 8">Belongs to the cysteine dioxygenase family.</text>
</comment>
<dbReference type="CDD" id="cd10548">
    <property type="entry name" value="cupin_CDO"/>
    <property type="match status" value="1"/>
</dbReference>
<evidence type="ECO:0000256" key="3">
    <source>
        <dbReference type="ARBA" id="ARBA00022723"/>
    </source>
</evidence>
<dbReference type="SUPFAM" id="SSF51182">
    <property type="entry name" value="RmlC-like cupins"/>
    <property type="match status" value="2"/>
</dbReference>